<comment type="caution">
    <text evidence="2">The sequence shown here is derived from an EMBL/GenBank/DDBJ whole genome shotgun (WGS) entry which is preliminary data.</text>
</comment>
<evidence type="ECO:0000256" key="1">
    <source>
        <dbReference type="SAM" id="MobiDB-lite"/>
    </source>
</evidence>
<feature type="region of interest" description="Disordered" evidence="1">
    <location>
        <begin position="1"/>
        <end position="22"/>
    </location>
</feature>
<gene>
    <name evidence="2" type="ORF">GCM10022419_058370</name>
</gene>
<organism evidence="2 3">
    <name type="scientific">Nonomuraea rosea</name>
    <dbReference type="NCBI Taxonomy" id="638574"/>
    <lineage>
        <taxon>Bacteria</taxon>
        <taxon>Bacillati</taxon>
        <taxon>Actinomycetota</taxon>
        <taxon>Actinomycetes</taxon>
        <taxon>Streptosporangiales</taxon>
        <taxon>Streptosporangiaceae</taxon>
        <taxon>Nonomuraea</taxon>
    </lineage>
</organism>
<evidence type="ECO:0000313" key="2">
    <source>
        <dbReference type="EMBL" id="GAA3569797.1"/>
    </source>
</evidence>
<evidence type="ECO:0000313" key="3">
    <source>
        <dbReference type="Proteomes" id="UP001500630"/>
    </source>
</evidence>
<name>A0ABP6XQJ2_9ACTN</name>
<evidence type="ECO:0008006" key="4">
    <source>
        <dbReference type="Google" id="ProtNLM"/>
    </source>
</evidence>
<keyword evidence="3" id="KW-1185">Reference proteome</keyword>
<reference evidence="3" key="1">
    <citation type="journal article" date="2019" name="Int. J. Syst. Evol. Microbiol.">
        <title>The Global Catalogue of Microorganisms (GCM) 10K type strain sequencing project: providing services to taxonomists for standard genome sequencing and annotation.</title>
        <authorList>
            <consortium name="The Broad Institute Genomics Platform"/>
            <consortium name="The Broad Institute Genome Sequencing Center for Infectious Disease"/>
            <person name="Wu L."/>
            <person name="Ma J."/>
        </authorList>
    </citation>
    <scope>NUCLEOTIDE SEQUENCE [LARGE SCALE GENOMIC DNA]</scope>
    <source>
        <strain evidence="3">JCM 17326</strain>
    </source>
</reference>
<proteinExistence type="predicted"/>
<accession>A0ABP6XQJ2</accession>
<dbReference type="EMBL" id="BAABDQ010000013">
    <property type="protein sequence ID" value="GAA3569797.1"/>
    <property type="molecule type" value="Genomic_DNA"/>
</dbReference>
<sequence length="227" mass="25951">MTTSATPTGGSEMFPPPGRGARVGFTSGRLTVVEVLDLRPALFARGNERWVLVECSCHDRTRKELRWGSVRSSNTRSCGCLDAESRRARRRTHGESETPLYRAWSAMKQRCSNPNIRGAHRYSGRGITVCTEWVNSFEKFRDWAMRHGYVEGKELDRIDNDLGYSPDNCRWVTKLENLDNRSKYLPLDLEAWLHEHARQLACTPYEVIKQALESYLGVSRVDRADLA</sequence>
<protein>
    <recommendedName>
        <fullName evidence="4">AP2 domain-containing protein</fullName>
    </recommendedName>
</protein>
<dbReference type="Proteomes" id="UP001500630">
    <property type="component" value="Unassembled WGS sequence"/>
</dbReference>